<evidence type="ECO:0000313" key="3">
    <source>
        <dbReference type="Proteomes" id="UP000027135"/>
    </source>
</evidence>
<organism evidence="2 3">
    <name type="scientific">Zootermopsis nevadensis</name>
    <name type="common">Dampwood termite</name>
    <dbReference type="NCBI Taxonomy" id="136037"/>
    <lineage>
        <taxon>Eukaryota</taxon>
        <taxon>Metazoa</taxon>
        <taxon>Ecdysozoa</taxon>
        <taxon>Arthropoda</taxon>
        <taxon>Hexapoda</taxon>
        <taxon>Insecta</taxon>
        <taxon>Pterygota</taxon>
        <taxon>Neoptera</taxon>
        <taxon>Polyneoptera</taxon>
        <taxon>Dictyoptera</taxon>
        <taxon>Blattodea</taxon>
        <taxon>Blattoidea</taxon>
        <taxon>Termitoidae</taxon>
        <taxon>Termopsidae</taxon>
        <taxon>Zootermopsis</taxon>
    </lineage>
</organism>
<evidence type="ECO:0000256" key="1">
    <source>
        <dbReference type="SAM" id="MobiDB-lite"/>
    </source>
</evidence>
<dbReference type="InParanoid" id="A0A067RDP9"/>
<keyword evidence="3" id="KW-1185">Reference proteome</keyword>
<sequence>MPRAAVRHNLEQHSQMPVTGPAQSNRSYHTLSLEDALRFDL</sequence>
<reference evidence="2 3" key="1">
    <citation type="journal article" date="2014" name="Nat. Commun.">
        <title>Molecular traces of alternative social organization in a termite genome.</title>
        <authorList>
            <person name="Terrapon N."/>
            <person name="Li C."/>
            <person name="Robertson H.M."/>
            <person name="Ji L."/>
            <person name="Meng X."/>
            <person name="Booth W."/>
            <person name="Chen Z."/>
            <person name="Childers C.P."/>
            <person name="Glastad K.M."/>
            <person name="Gokhale K."/>
            <person name="Gowin J."/>
            <person name="Gronenberg W."/>
            <person name="Hermansen R.A."/>
            <person name="Hu H."/>
            <person name="Hunt B.G."/>
            <person name="Huylmans A.K."/>
            <person name="Khalil S.M."/>
            <person name="Mitchell R.D."/>
            <person name="Munoz-Torres M.C."/>
            <person name="Mustard J.A."/>
            <person name="Pan H."/>
            <person name="Reese J.T."/>
            <person name="Scharf M.E."/>
            <person name="Sun F."/>
            <person name="Vogel H."/>
            <person name="Xiao J."/>
            <person name="Yang W."/>
            <person name="Yang Z."/>
            <person name="Yang Z."/>
            <person name="Zhou J."/>
            <person name="Zhu J."/>
            <person name="Brent C.S."/>
            <person name="Elsik C.G."/>
            <person name="Goodisman M.A."/>
            <person name="Liberles D.A."/>
            <person name="Roe R.M."/>
            <person name="Vargo E.L."/>
            <person name="Vilcinskas A."/>
            <person name="Wang J."/>
            <person name="Bornberg-Bauer E."/>
            <person name="Korb J."/>
            <person name="Zhang G."/>
            <person name="Liebig J."/>
        </authorList>
    </citation>
    <scope>NUCLEOTIDE SEQUENCE [LARGE SCALE GENOMIC DNA]</scope>
    <source>
        <tissue evidence="2">Whole organism</tissue>
    </source>
</reference>
<accession>A0A067RDP9</accession>
<proteinExistence type="predicted"/>
<evidence type="ECO:0000313" key="2">
    <source>
        <dbReference type="EMBL" id="KDR22001.1"/>
    </source>
</evidence>
<dbReference type="Proteomes" id="UP000027135">
    <property type="component" value="Unassembled WGS sequence"/>
</dbReference>
<protein>
    <submittedName>
        <fullName evidence="2">Uncharacterized protein</fullName>
    </submittedName>
</protein>
<name>A0A067RDP9_ZOONE</name>
<dbReference type="AlphaFoldDB" id="A0A067RDP9"/>
<dbReference type="EMBL" id="KK852527">
    <property type="protein sequence ID" value="KDR22001.1"/>
    <property type="molecule type" value="Genomic_DNA"/>
</dbReference>
<gene>
    <name evidence="2" type="ORF">L798_03024</name>
</gene>
<feature type="region of interest" description="Disordered" evidence="1">
    <location>
        <begin position="1"/>
        <end position="27"/>
    </location>
</feature>
<feature type="compositionally biased region" description="Polar residues" evidence="1">
    <location>
        <begin position="12"/>
        <end position="27"/>
    </location>
</feature>